<evidence type="ECO:0000256" key="4">
    <source>
        <dbReference type="ARBA" id="ARBA00022679"/>
    </source>
</evidence>
<keyword evidence="4 9" id="KW-0808">Transferase</keyword>
<feature type="transmembrane region" description="Helical" evidence="9">
    <location>
        <begin position="56"/>
        <end position="74"/>
    </location>
</feature>
<feature type="domain" description="CN hydrolase" evidence="10">
    <location>
        <begin position="230"/>
        <end position="479"/>
    </location>
</feature>
<keyword evidence="8 9" id="KW-0012">Acyltransferase</keyword>
<evidence type="ECO:0000313" key="11">
    <source>
        <dbReference type="EMBL" id="WAW09725.1"/>
    </source>
</evidence>
<dbReference type="Proteomes" id="UP001156215">
    <property type="component" value="Chromosome"/>
</dbReference>
<dbReference type="EMBL" id="CP098242">
    <property type="protein sequence ID" value="WAW09725.1"/>
    <property type="molecule type" value="Genomic_DNA"/>
</dbReference>
<comment type="pathway">
    <text evidence="9">Protein modification; lipoprotein biosynthesis (N-acyl transfer).</text>
</comment>
<feature type="transmembrane region" description="Helical" evidence="9">
    <location>
        <begin position="122"/>
        <end position="143"/>
    </location>
</feature>
<dbReference type="HAMAP" id="MF_01148">
    <property type="entry name" value="Lnt"/>
    <property type="match status" value="1"/>
</dbReference>
<evidence type="ECO:0000256" key="6">
    <source>
        <dbReference type="ARBA" id="ARBA00022989"/>
    </source>
</evidence>
<sequence length="534" mass="59607">MRDRIALFRRPTAALVAGILIILAYAPYGFSIIQIISVAFLFHLIINATSTRQAFFIGWAYGTGWMTAGVYWLYISMHQFGGLNQAMAITALFALGLFMGLLPALAVTLAMIIRRRFGASDFLMALLILPSALSLAEWTRGWLFTGFPWVVLGYAHTDNALSGFAPVIGVYGITLLATVLAGSALILFNRKQPRRNTVFLIALAIIAGGYGLKFVHWTTPVDTPIKVRLLQGNIPQEMKFSPDQVRKTLAIYEEMITASPADLIVTPETAIPQYLHTLSPEWYKKIEKYAVDNHTTLAIGIPLADSMRHYTNSLVAVSPDTDKPHHINYRYDKQHLVPFGEFVPFGFRWFVNLMQIPLGDFARGPDVQQPFRVKNQWVLPNICYEDIFGEEIAHQIRAAIKAGSPEPGMMLNLSNIAWFGDSLALPQHLQISRMRSLEMQRPMLRATNTGVTAIIDARGNVQGQLPNYRFATLETELTGMNGMTPYIRFGNHPAIIACLILFFGGATLAHRGHTTRPGYRKNPLAGKNDWEELL</sequence>
<evidence type="ECO:0000256" key="9">
    <source>
        <dbReference type="HAMAP-Rule" id="MF_01148"/>
    </source>
</evidence>
<accession>A0A9E9LU79</accession>
<feature type="transmembrane region" description="Helical" evidence="9">
    <location>
        <begin position="198"/>
        <end position="217"/>
    </location>
</feature>
<dbReference type="InterPro" id="IPR004563">
    <property type="entry name" value="Apolipo_AcylTrfase"/>
</dbReference>
<keyword evidence="3 9" id="KW-1003">Cell membrane</keyword>
<reference evidence="11" key="1">
    <citation type="journal article" date="2022" name="Front. Microbiol.">
        <title>New perspectives on an old grouping: The genomic and phenotypic variability of Oxalobacter formigenes and the implications for calcium oxalate stone prevention.</title>
        <authorList>
            <person name="Chmiel J.A."/>
            <person name="Carr C."/>
            <person name="Stuivenberg G.A."/>
            <person name="Venema R."/>
            <person name="Chanyi R.M."/>
            <person name="Al K.F."/>
            <person name="Giguere D."/>
            <person name="Say H."/>
            <person name="Akouris P.P."/>
            <person name="Dominguez Romero S.A."/>
            <person name="Kwong A."/>
            <person name="Tai V."/>
            <person name="Koval S.F."/>
            <person name="Razvi H."/>
            <person name="Bjazevic J."/>
            <person name="Burton J.P."/>
        </authorList>
    </citation>
    <scope>NUCLEOTIDE SEQUENCE</scope>
    <source>
        <strain evidence="11">WoOx3</strain>
    </source>
</reference>
<evidence type="ECO:0000256" key="2">
    <source>
        <dbReference type="ARBA" id="ARBA00010065"/>
    </source>
</evidence>
<name>A0A9E9LU79_9BURK</name>
<evidence type="ECO:0000313" key="12">
    <source>
        <dbReference type="Proteomes" id="UP001156215"/>
    </source>
</evidence>
<comment type="catalytic activity">
    <reaction evidence="9">
        <text>N-terminal S-1,2-diacyl-sn-glyceryl-L-cysteinyl-[lipoprotein] + a glycerophospholipid = N-acyl-S-1,2-diacyl-sn-glyceryl-L-cysteinyl-[lipoprotein] + a 2-acyl-sn-glycero-3-phospholipid + H(+)</text>
        <dbReference type="Rhea" id="RHEA:48228"/>
        <dbReference type="Rhea" id="RHEA-COMP:14681"/>
        <dbReference type="Rhea" id="RHEA-COMP:14684"/>
        <dbReference type="ChEBI" id="CHEBI:15378"/>
        <dbReference type="ChEBI" id="CHEBI:136912"/>
        <dbReference type="ChEBI" id="CHEBI:140656"/>
        <dbReference type="ChEBI" id="CHEBI:140657"/>
        <dbReference type="ChEBI" id="CHEBI:140660"/>
        <dbReference type="EC" id="2.3.1.269"/>
    </reaction>
</comment>
<evidence type="ECO:0000259" key="10">
    <source>
        <dbReference type="PROSITE" id="PS50263"/>
    </source>
</evidence>
<protein>
    <recommendedName>
        <fullName evidence="9">Apolipoprotein N-acyltransferase</fullName>
        <shortName evidence="9">ALP N-acyltransferase</shortName>
        <ecNumber evidence="9">2.3.1.269</ecNumber>
    </recommendedName>
</protein>
<keyword evidence="12" id="KW-1185">Reference proteome</keyword>
<dbReference type="KEGG" id="ovb:NB640_10915"/>
<dbReference type="GO" id="GO:0042158">
    <property type="term" value="P:lipoprotein biosynthetic process"/>
    <property type="evidence" value="ECO:0007669"/>
    <property type="project" value="UniProtKB-UniRule"/>
</dbReference>
<dbReference type="NCBIfam" id="TIGR00546">
    <property type="entry name" value="lnt"/>
    <property type="match status" value="1"/>
</dbReference>
<feature type="transmembrane region" description="Helical" evidence="9">
    <location>
        <begin position="7"/>
        <end position="26"/>
    </location>
</feature>
<dbReference type="RefSeq" id="WP_269308731.1">
    <property type="nucleotide sequence ID" value="NZ_CP098242.1"/>
</dbReference>
<evidence type="ECO:0000256" key="1">
    <source>
        <dbReference type="ARBA" id="ARBA00004651"/>
    </source>
</evidence>
<evidence type="ECO:0000256" key="3">
    <source>
        <dbReference type="ARBA" id="ARBA00022475"/>
    </source>
</evidence>
<keyword evidence="7 9" id="KW-0472">Membrane</keyword>
<dbReference type="PANTHER" id="PTHR38686:SF1">
    <property type="entry name" value="APOLIPOPROTEIN N-ACYLTRANSFERASE"/>
    <property type="match status" value="1"/>
</dbReference>
<gene>
    <name evidence="9 11" type="primary">lnt</name>
    <name evidence="11" type="ORF">NB640_10915</name>
</gene>
<dbReference type="InterPro" id="IPR036526">
    <property type="entry name" value="C-N_Hydrolase_sf"/>
</dbReference>
<dbReference type="PANTHER" id="PTHR38686">
    <property type="entry name" value="APOLIPOPROTEIN N-ACYLTRANSFERASE"/>
    <property type="match status" value="1"/>
</dbReference>
<keyword evidence="5 9" id="KW-0812">Transmembrane</keyword>
<dbReference type="CDD" id="cd07571">
    <property type="entry name" value="ALP_N-acyl_transferase"/>
    <property type="match status" value="1"/>
</dbReference>
<keyword evidence="6 9" id="KW-1133">Transmembrane helix</keyword>
<comment type="similarity">
    <text evidence="2 9">Belongs to the CN hydrolase family. Apolipoprotein N-acyltransferase subfamily.</text>
</comment>
<proteinExistence type="inferred from homology"/>
<evidence type="ECO:0000256" key="7">
    <source>
        <dbReference type="ARBA" id="ARBA00023136"/>
    </source>
</evidence>
<feature type="transmembrane region" description="Helical" evidence="9">
    <location>
        <begin position="32"/>
        <end position="49"/>
    </location>
</feature>
<feature type="transmembrane region" description="Helical" evidence="9">
    <location>
        <begin position="86"/>
        <end position="110"/>
    </location>
</feature>
<dbReference type="AlphaFoldDB" id="A0A9E9LU79"/>
<evidence type="ECO:0000256" key="8">
    <source>
        <dbReference type="ARBA" id="ARBA00023315"/>
    </source>
</evidence>
<organism evidence="11 12">
    <name type="scientific">Oxalobacter vibrioformis</name>
    <dbReference type="NCBI Taxonomy" id="933080"/>
    <lineage>
        <taxon>Bacteria</taxon>
        <taxon>Pseudomonadati</taxon>
        <taxon>Pseudomonadota</taxon>
        <taxon>Betaproteobacteria</taxon>
        <taxon>Burkholderiales</taxon>
        <taxon>Oxalobacteraceae</taxon>
        <taxon>Oxalobacter</taxon>
    </lineage>
</organism>
<dbReference type="EC" id="2.3.1.269" evidence="9"/>
<comment type="subcellular location">
    <subcellularLocation>
        <location evidence="1 9">Cell membrane</location>
        <topology evidence="1 9">Multi-pass membrane protein</topology>
    </subcellularLocation>
</comment>
<comment type="function">
    <text evidence="9">Catalyzes the phospholipid dependent N-acylation of the N-terminal cysteine of apolipoprotein, the last step in lipoprotein maturation.</text>
</comment>
<dbReference type="Pfam" id="PF20154">
    <property type="entry name" value="LNT_N"/>
    <property type="match status" value="1"/>
</dbReference>
<feature type="transmembrane region" description="Helical" evidence="9">
    <location>
        <begin position="163"/>
        <end position="186"/>
    </location>
</feature>
<evidence type="ECO:0000256" key="5">
    <source>
        <dbReference type="ARBA" id="ARBA00022692"/>
    </source>
</evidence>
<dbReference type="GO" id="GO:0005886">
    <property type="term" value="C:plasma membrane"/>
    <property type="evidence" value="ECO:0007669"/>
    <property type="project" value="UniProtKB-SubCell"/>
</dbReference>
<dbReference type="PROSITE" id="PS50263">
    <property type="entry name" value="CN_HYDROLASE"/>
    <property type="match status" value="1"/>
</dbReference>
<dbReference type="InterPro" id="IPR045378">
    <property type="entry name" value="LNT_N"/>
</dbReference>
<dbReference type="GO" id="GO:0016410">
    <property type="term" value="F:N-acyltransferase activity"/>
    <property type="evidence" value="ECO:0007669"/>
    <property type="project" value="UniProtKB-UniRule"/>
</dbReference>
<dbReference type="InterPro" id="IPR003010">
    <property type="entry name" value="C-N_Hydrolase"/>
</dbReference>
<dbReference type="Pfam" id="PF00795">
    <property type="entry name" value="CN_hydrolase"/>
    <property type="match status" value="1"/>
</dbReference>
<dbReference type="SUPFAM" id="SSF56317">
    <property type="entry name" value="Carbon-nitrogen hydrolase"/>
    <property type="match status" value="1"/>
</dbReference>
<dbReference type="Gene3D" id="3.60.110.10">
    <property type="entry name" value="Carbon-nitrogen hydrolase"/>
    <property type="match status" value="1"/>
</dbReference>